<evidence type="ECO:0000313" key="3">
    <source>
        <dbReference type="Proteomes" id="UP000187209"/>
    </source>
</evidence>
<comment type="caution">
    <text evidence="2">The sequence shown here is derived from an EMBL/GenBank/DDBJ whole genome shotgun (WGS) entry which is preliminary data.</text>
</comment>
<dbReference type="EMBL" id="MPUH01000039">
    <property type="protein sequence ID" value="OMJ93620.1"/>
    <property type="molecule type" value="Genomic_DNA"/>
</dbReference>
<accession>A0A1R2CXB7</accession>
<gene>
    <name evidence="2" type="ORF">SteCoe_3311</name>
</gene>
<reference evidence="2 3" key="1">
    <citation type="submission" date="2016-11" db="EMBL/GenBank/DDBJ databases">
        <title>The macronuclear genome of Stentor coeruleus: a giant cell with tiny introns.</title>
        <authorList>
            <person name="Slabodnick M."/>
            <person name="Ruby J.G."/>
            <person name="Reiff S.B."/>
            <person name="Swart E.C."/>
            <person name="Gosai S."/>
            <person name="Prabakaran S."/>
            <person name="Witkowska E."/>
            <person name="Larue G.E."/>
            <person name="Fisher S."/>
            <person name="Freeman R.M."/>
            <person name="Gunawardena J."/>
            <person name="Chu W."/>
            <person name="Stover N.A."/>
            <person name="Gregory B.D."/>
            <person name="Nowacki M."/>
            <person name="Derisi J."/>
            <person name="Roy S.W."/>
            <person name="Marshall W.F."/>
            <person name="Sood P."/>
        </authorList>
    </citation>
    <scope>NUCLEOTIDE SEQUENCE [LARGE SCALE GENOMIC DNA]</scope>
    <source>
        <strain evidence="2">WM001</strain>
    </source>
</reference>
<evidence type="ECO:0000256" key="1">
    <source>
        <dbReference type="SAM" id="MobiDB-lite"/>
    </source>
</evidence>
<dbReference type="AlphaFoldDB" id="A0A1R2CXB7"/>
<evidence type="ECO:0000313" key="2">
    <source>
        <dbReference type="EMBL" id="OMJ93620.1"/>
    </source>
</evidence>
<protein>
    <submittedName>
        <fullName evidence="2">Uncharacterized protein</fullName>
    </submittedName>
</protein>
<feature type="region of interest" description="Disordered" evidence="1">
    <location>
        <begin position="111"/>
        <end position="162"/>
    </location>
</feature>
<proteinExistence type="predicted"/>
<sequence length="162" mass="18896">MHKKETQRNKKVAVEGQVEDIYGVHFKYQDLFSRLLKVQKQRQMSEEKKPMPRIPSYDSNTLRQFSTGKGKKEPVLNKRSTSTIHLHQKTVGRSVSVKKILMPHPIRDRKHEIFKSFSPNTKKPKRLSVHGKSTKKLEKKGSSTDRITKKTLLKPKDIKTHE</sequence>
<organism evidence="2 3">
    <name type="scientific">Stentor coeruleus</name>
    <dbReference type="NCBI Taxonomy" id="5963"/>
    <lineage>
        <taxon>Eukaryota</taxon>
        <taxon>Sar</taxon>
        <taxon>Alveolata</taxon>
        <taxon>Ciliophora</taxon>
        <taxon>Postciliodesmatophora</taxon>
        <taxon>Heterotrichea</taxon>
        <taxon>Heterotrichida</taxon>
        <taxon>Stentoridae</taxon>
        <taxon>Stentor</taxon>
    </lineage>
</organism>
<dbReference type="Proteomes" id="UP000187209">
    <property type="component" value="Unassembled WGS sequence"/>
</dbReference>
<name>A0A1R2CXB7_9CILI</name>
<feature type="compositionally biased region" description="Basic residues" evidence="1">
    <location>
        <begin position="122"/>
        <end position="134"/>
    </location>
</feature>
<feature type="compositionally biased region" description="Polar residues" evidence="1">
    <location>
        <begin position="57"/>
        <end position="67"/>
    </location>
</feature>
<feature type="region of interest" description="Disordered" evidence="1">
    <location>
        <begin position="42"/>
        <end position="83"/>
    </location>
</feature>
<keyword evidence="3" id="KW-1185">Reference proteome</keyword>
<feature type="compositionally biased region" description="Basic and acidic residues" evidence="1">
    <location>
        <begin position="135"/>
        <end position="162"/>
    </location>
</feature>